<proteinExistence type="inferred from homology"/>
<dbReference type="Proteomes" id="UP000041254">
    <property type="component" value="Unassembled WGS sequence"/>
</dbReference>
<evidence type="ECO:0000256" key="2">
    <source>
        <dbReference type="SAM" id="MobiDB-lite"/>
    </source>
</evidence>
<dbReference type="CDD" id="cd02981">
    <property type="entry name" value="PDI_b_family"/>
    <property type="match status" value="1"/>
</dbReference>
<dbReference type="PANTHER" id="PTHR18929">
    <property type="entry name" value="PROTEIN DISULFIDE ISOMERASE"/>
    <property type="match status" value="1"/>
</dbReference>
<evidence type="ECO:0000313" key="5">
    <source>
        <dbReference type="EMBL" id="CEM30929.1"/>
    </source>
</evidence>
<feature type="region of interest" description="Disordered" evidence="2">
    <location>
        <begin position="445"/>
        <end position="477"/>
    </location>
</feature>
<organism evidence="5 6">
    <name type="scientific">Vitrella brassicaformis (strain CCMP3155)</name>
    <dbReference type="NCBI Taxonomy" id="1169540"/>
    <lineage>
        <taxon>Eukaryota</taxon>
        <taxon>Sar</taxon>
        <taxon>Alveolata</taxon>
        <taxon>Colpodellida</taxon>
        <taxon>Vitrellaceae</taxon>
        <taxon>Vitrella</taxon>
    </lineage>
</organism>
<accession>A0A0G4GLE0</accession>
<dbReference type="GO" id="GO:0003756">
    <property type="term" value="F:protein disulfide isomerase activity"/>
    <property type="evidence" value="ECO:0007669"/>
    <property type="project" value="TreeGrafter"/>
</dbReference>
<dbReference type="PROSITE" id="PS00194">
    <property type="entry name" value="THIOREDOXIN_1"/>
    <property type="match status" value="1"/>
</dbReference>
<evidence type="ECO:0000259" key="4">
    <source>
        <dbReference type="PROSITE" id="PS51352"/>
    </source>
</evidence>
<keyword evidence="6" id="KW-1185">Reference proteome</keyword>
<dbReference type="GO" id="GO:0034976">
    <property type="term" value="P:response to endoplasmic reticulum stress"/>
    <property type="evidence" value="ECO:0007669"/>
    <property type="project" value="TreeGrafter"/>
</dbReference>
<feature type="domain" description="Thioredoxin" evidence="4">
    <location>
        <begin position="312"/>
        <end position="443"/>
    </location>
</feature>
<dbReference type="PhylomeDB" id="A0A0G4GLE0"/>
<dbReference type="InterPro" id="IPR013766">
    <property type="entry name" value="Thioredoxin_domain"/>
</dbReference>
<dbReference type="STRING" id="1169540.A0A0G4GLE0"/>
<dbReference type="GO" id="GO:0006457">
    <property type="term" value="P:protein folding"/>
    <property type="evidence" value="ECO:0007669"/>
    <property type="project" value="TreeGrafter"/>
</dbReference>
<name>A0A0G4GLE0_VITBC</name>
<dbReference type="EMBL" id="CDMY01000708">
    <property type="protein sequence ID" value="CEM30929.1"/>
    <property type="molecule type" value="Genomic_DNA"/>
</dbReference>
<evidence type="ECO:0000256" key="1">
    <source>
        <dbReference type="ARBA" id="ARBA00006347"/>
    </source>
</evidence>
<dbReference type="CDD" id="cd02961">
    <property type="entry name" value="PDI_a_family"/>
    <property type="match status" value="1"/>
</dbReference>
<comment type="similarity">
    <text evidence="1">Belongs to the protein disulfide isomerase family.</text>
</comment>
<dbReference type="SUPFAM" id="SSF52833">
    <property type="entry name" value="Thioredoxin-like"/>
    <property type="match status" value="3"/>
</dbReference>
<feature type="chain" id="PRO_5005190168" description="Thioredoxin domain-containing protein" evidence="3">
    <location>
        <begin position="28"/>
        <end position="477"/>
    </location>
</feature>
<dbReference type="InterPro" id="IPR036249">
    <property type="entry name" value="Thioredoxin-like_sf"/>
</dbReference>
<evidence type="ECO:0000256" key="3">
    <source>
        <dbReference type="SAM" id="SignalP"/>
    </source>
</evidence>
<sequence>MQLRCGRRWMALLVVLFWLAAVHPLAALDLVGSIQNVDASEFDALIKREPFVLVFFYAPWCYWSQVFFYGRYDIREYPTVSLFLDGERFENNYQGSRAPNSLVVWVNRHIDRDHVLQGASELEHFLHDPRHGSEDVTVVGLFHADEHRHLVRPFQHVSRHHDTVLFGHVDEAHEDVIDFIKKTYQLDVKLPSVIIFKPHDEKMAVFAGYLNDLNGLDLFVKRHKLPAISNFTQDTGAKVFPDGRPIIFLFKDYSDASWKAELTGVDNIEDELPVVMMVAMNPGGDEHYYPALKWKLQGTITKAALLRFIADVSNGRIKPFLKSEAVPDDNILVTSNVMTVVGRTFVSQVLDVPYDVFVKFEAPWCGHCRKMEPDFKRLARQLRHVRDIRFARIDATRNELEGIEIEGYPSLILFKRDAKRRPVEYSGTRNYDDMLMFLQRQATVRFDPDPPPGFPVDDDEPLLGDTSMDDSNVKDEM</sequence>
<dbReference type="PROSITE" id="PS51352">
    <property type="entry name" value="THIOREDOXIN_2"/>
    <property type="match status" value="1"/>
</dbReference>
<dbReference type="InParanoid" id="A0A0G4GLE0"/>
<dbReference type="OMA" id="YKMTPQT"/>
<keyword evidence="3" id="KW-0732">Signal</keyword>
<dbReference type="Pfam" id="PF13848">
    <property type="entry name" value="Thioredoxin_6"/>
    <property type="match status" value="1"/>
</dbReference>
<dbReference type="GO" id="GO:0005783">
    <property type="term" value="C:endoplasmic reticulum"/>
    <property type="evidence" value="ECO:0007669"/>
    <property type="project" value="TreeGrafter"/>
</dbReference>
<gene>
    <name evidence="5" type="ORF">Vbra_18211</name>
</gene>
<dbReference type="VEuPathDB" id="CryptoDB:Vbra_18211"/>
<dbReference type="Pfam" id="PF00085">
    <property type="entry name" value="Thioredoxin"/>
    <property type="match status" value="1"/>
</dbReference>
<dbReference type="AlphaFoldDB" id="A0A0G4GLE0"/>
<dbReference type="OrthoDB" id="72053at2759"/>
<protein>
    <recommendedName>
        <fullName evidence="4">Thioredoxin domain-containing protein</fullName>
    </recommendedName>
</protein>
<dbReference type="InterPro" id="IPR017937">
    <property type="entry name" value="Thioredoxin_CS"/>
</dbReference>
<dbReference type="PRINTS" id="PR00421">
    <property type="entry name" value="THIOREDOXIN"/>
</dbReference>
<feature type="signal peptide" evidence="3">
    <location>
        <begin position="1"/>
        <end position="27"/>
    </location>
</feature>
<reference evidence="5 6" key="1">
    <citation type="submission" date="2014-11" db="EMBL/GenBank/DDBJ databases">
        <authorList>
            <person name="Zhu J."/>
            <person name="Qi W."/>
            <person name="Song R."/>
        </authorList>
    </citation>
    <scope>NUCLEOTIDE SEQUENCE [LARGE SCALE GENOMIC DNA]</scope>
</reference>
<dbReference type="Gene3D" id="3.40.30.10">
    <property type="entry name" value="Glutaredoxin"/>
    <property type="match status" value="3"/>
</dbReference>
<evidence type="ECO:0000313" key="6">
    <source>
        <dbReference type="Proteomes" id="UP000041254"/>
    </source>
</evidence>